<reference evidence="4" key="3">
    <citation type="submission" date="2015-04" db="UniProtKB">
        <authorList>
            <consortium name="EnsemblPlants"/>
        </authorList>
    </citation>
    <scope>IDENTIFICATION</scope>
    <source>
        <strain evidence="4">cv. Jemalong A17</strain>
    </source>
</reference>
<gene>
    <name evidence="3" type="ordered locus">MTR_7g028855</name>
</gene>
<dbReference type="GO" id="GO:0015074">
    <property type="term" value="P:DNA integration"/>
    <property type="evidence" value="ECO:0007669"/>
    <property type="project" value="InterPro"/>
</dbReference>
<dbReference type="Gene3D" id="3.30.420.10">
    <property type="entry name" value="Ribonuclease H-like superfamily/Ribonuclease H"/>
    <property type="match status" value="1"/>
</dbReference>
<dbReference type="PROSITE" id="PS50994">
    <property type="entry name" value="INTEGRASE"/>
    <property type="match status" value="1"/>
</dbReference>
<reference evidence="3 5" key="2">
    <citation type="journal article" date="2014" name="BMC Genomics">
        <title>An improved genome release (version Mt4.0) for the model legume Medicago truncatula.</title>
        <authorList>
            <person name="Tang H."/>
            <person name="Krishnakumar V."/>
            <person name="Bidwell S."/>
            <person name="Rosen B."/>
            <person name="Chan A."/>
            <person name="Zhou S."/>
            <person name="Gentzbittel L."/>
            <person name="Childs K.L."/>
            <person name="Yandell M."/>
            <person name="Gundlach H."/>
            <person name="Mayer K.F."/>
            <person name="Schwartz D.C."/>
            <person name="Town C.D."/>
        </authorList>
    </citation>
    <scope>GENOME REANNOTATION</scope>
    <source>
        <strain evidence="3">A17</strain>
        <strain evidence="4 5">cv. Jemalong A17</strain>
    </source>
</reference>
<evidence type="ECO:0000313" key="3">
    <source>
        <dbReference type="EMBL" id="KEH21988.1"/>
    </source>
</evidence>
<dbReference type="AlphaFoldDB" id="A0A072TYR1"/>
<dbReference type="Pfam" id="PF03101">
    <property type="entry name" value="FAR1"/>
    <property type="match status" value="1"/>
</dbReference>
<dbReference type="SUPFAM" id="SSF53098">
    <property type="entry name" value="Ribonuclease H-like"/>
    <property type="match status" value="1"/>
</dbReference>
<feature type="compositionally biased region" description="Acidic residues" evidence="1">
    <location>
        <begin position="64"/>
        <end position="89"/>
    </location>
</feature>
<dbReference type="InterPro" id="IPR001584">
    <property type="entry name" value="Integrase_cat-core"/>
</dbReference>
<feature type="region of interest" description="Disordered" evidence="1">
    <location>
        <begin position="1"/>
        <end position="103"/>
    </location>
</feature>
<keyword evidence="5" id="KW-1185">Reference proteome</keyword>
<organism evidence="3 5">
    <name type="scientific">Medicago truncatula</name>
    <name type="common">Barrel medic</name>
    <name type="synonym">Medicago tribuloides</name>
    <dbReference type="NCBI Taxonomy" id="3880"/>
    <lineage>
        <taxon>Eukaryota</taxon>
        <taxon>Viridiplantae</taxon>
        <taxon>Streptophyta</taxon>
        <taxon>Embryophyta</taxon>
        <taxon>Tracheophyta</taxon>
        <taxon>Spermatophyta</taxon>
        <taxon>Magnoliopsida</taxon>
        <taxon>eudicotyledons</taxon>
        <taxon>Gunneridae</taxon>
        <taxon>Pentapetalae</taxon>
        <taxon>rosids</taxon>
        <taxon>fabids</taxon>
        <taxon>Fabales</taxon>
        <taxon>Fabaceae</taxon>
        <taxon>Papilionoideae</taxon>
        <taxon>50 kb inversion clade</taxon>
        <taxon>NPAAA clade</taxon>
        <taxon>Hologalegina</taxon>
        <taxon>IRL clade</taxon>
        <taxon>Trifolieae</taxon>
        <taxon>Medicago</taxon>
    </lineage>
</organism>
<feature type="domain" description="Integrase catalytic" evidence="2">
    <location>
        <begin position="263"/>
        <end position="379"/>
    </location>
</feature>
<evidence type="ECO:0000313" key="5">
    <source>
        <dbReference type="Proteomes" id="UP000002051"/>
    </source>
</evidence>
<dbReference type="InterPro" id="IPR004330">
    <property type="entry name" value="FAR1_DNA_bnd_dom"/>
</dbReference>
<evidence type="ECO:0000259" key="2">
    <source>
        <dbReference type="PROSITE" id="PS50994"/>
    </source>
</evidence>
<evidence type="ECO:0000256" key="1">
    <source>
        <dbReference type="SAM" id="MobiDB-lite"/>
    </source>
</evidence>
<keyword evidence="3" id="KW-0238">DNA-binding</keyword>
<dbReference type="HOGENOM" id="CLU_592348_0_0_1"/>
<name>A0A072TYR1_MEDTR</name>
<dbReference type="GO" id="GO:0003677">
    <property type="term" value="F:DNA binding"/>
    <property type="evidence" value="ECO:0007669"/>
    <property type="project" value="UniProtKB-KW"/>
</dbReference>
<accession>A0A072TYR1</accession>
<proteinExistence type="predicted"/>
<evidence type="ECO:0000313" key="4">
    <source>
        <dbReference type="EnsemblPlants" id="KEH21988"/>
    </source>
</evidence>
<dbReference type="PANTHER" id="PTHR46328:SF33">
    <property type="entry name" value="FAR1 DNA-BINDING DOMAIN PROTEIN"/>
    <property type="match status" value="1"/>
</dbReference>
<protein>
    <submittedName>
        <fullName evidence="3">FAR1 DNA-binding domain protein</fullName>
    </submittedName>
</protein>
<dbReference type="Proteomes" id="UP000002051">
    <property type="component" value="Unassembled WGS sequence"/>
</dbReference>
<sequence>MENKNNDFTDFGPAEYDYGSTDVDLNDDKTYPVIVGSQGKSTENVEHNVDDDSYNNDGSHDNASDDDGCSGDYSEDDKGEDDESEGDEGKDDKGDNNLDEDDVVVVGEEMVRINSLTADGIRAMEFAGVVEADDFYFKYGKCKGFYVRKSDIRCNVNDEIVMRQYVCNKQGLREKKHLSRSDRQRDHRRLTRTKCPSRLRVHYRPKKGRYVVSISEEGHNHELTPSSVVHLHPVYRKISETDKAQIDGLQSHEIRTCHIMGYMEFVMSFIQNHILYRFGIPETITTDEGLIFIGQKMVGFANQTGFKLLTSTPYYAEENGQLEVANKIVITLIKKHSTKANGNSKRSILGYDVGCVGRCGRRKTDGIGSAFEEKRTRRKSLYKNLFNIGDSVWKVHLPMDKIDRVLGKWSTNWEGPFKVIQVFLNGAYEIEELASNNRIFRINGKFLKKYMSILQEVKITQE</sequence>
<dbReference type="InterPro" id="IPR012337">
    <property type="entry name" value="RNaseH-like_sf"/>
</dbReference>
<dbReference type="PANTHER" id="PTHR46328">
    <property type="entry name" value="FAR-RED IMPAIRED RESPONSIVE (FAR1) FAMILY PROTEIN-RELATED"/>
    <property type="match status" value="1"/>
</dbReference>
<reference evidence="3 5" key="1">
    <citation type="journal article" date="2011" name="Nature">
        <title>The Medicago genome provides insight into the evolution of rhizobial symbioses.</title>
        <authorList>
            <person name="Young N.D."/>
            <person name="Debelle F."/>
            <person name="Oldroyd G.E."/>
            <person name="Geurts R."/>
            <person name="Cannon S.B."/>
            <person name="Udvardi M.K."/>
            <person name="Benedito V.A."/>
            <person name="Mayer K.F."/>
            <person name="Gouzy J."/>
            <person name="Schoof H."/>
            <person name="Van de Peer Y."/>
            <person name="Proost S."/>
            <person name="Cook D.R."/>
            <person name="Meyers B.C."/>
            <person name="Spannagl M."/>
            <person name="Cheung F."/>
            <person name="De Mita S."/>
            <person name="Krishnakumar V."/>
            <person name="Gundlach H."/>
            <person name="Zhou S."/>
            <person name="Mudge J."/>
            <person name="Bharti A.K."/>
            <person name="Murray J.D."/>
            <person name="Naoumkina M.A."/>
            <person name="Rosen B."/>
            <person name="Silverstein K.A."/>
            <person name="Tang H."/>
            <person name="Rombauts S."/>
            <person name="Zhao P.X."/>
            <person name="Zhou P."/>
            <person name="Barbe V."/>
            <person name="Bardou P."/>
            <person name="Bechner M."/>
            <person name="Bellec A."/>
            <person name="Berger A."/>
            <person name="Berges H."/>
            <person name="Bidwell S."/>
            <person name="Bisseling T."/>
            <person name="Choisne N."/>
            <person name="Couloux A."/>
            <person name="Denny R."/>
            <person name="Deshpande S."/>
            <person name="Dai X."/>
            <person name="Doyle J.J."/>
            <person name="Dudez A.M."/>
            <person name="Farmer A.D."/>
            <person name="Fouteau S."/>
            <person name="Franken C."/>
            <person name="Gibelin C."/>
            <person name="Gish J."/>
            <person name="Goldstein S."/>
            <person name="Gonzalez A.J."/>
            <person name="Green P.J."/>
            <person name="Hallab A."/>
            <person name="Hartog M."/>
            <person name="Hua A."/>
            <person name="Humphray S.J."/>
            <person name="Jeong D.H."/>
            <person name="Jing Y."/>
            <person name="Jocker A."/>
            <person name="Kenton S.M."/>
            <person name="Kim D.J."/>
            <person name="Klee K."/>
            <person name="Lai H."/>
            <person name="Lang C."/>
            <person name="Lin S."/>
            <person name="Macmil S.L."/>
            <person name="Magdelenat G."/>
            <person name="Matthews L."/>
            <person name="McCorrison J."/>
            <person name="Monaghan E.L."/>
            <person name="Mun J.H."/>
            <person name="Najar F.Z."/>
            <person name="Nicholson C."/>
            <person name="Noirot C."/>
            <person name="O'Bleness M."/>
            <person name="Paule C.R."/>
            <person name="Poulain J."/>
            <person name="Prion F."/>
            <person name="Qin B."/>
            <person name="Qu C."/>
            <person name="Retzel E.F."/>
            <person name="Riddle C."/>
            <person name="Sallet E."/>
            <person name="Samain S."/>
            <person name="Samson N."/>
            <person name="Sanders I."/>
            <person name="Saurat O."/>
            <person name="Scarpelli C."/>
            <person name="Schiex T."/>
            <person name="Segurens B."/>
            <person name="Severin A.J."/>
            <person name="Sherrier D.J."/>
            <person name="Shi R."/>
            <person name="Sims S."/>
            <person name="Singer S.R."/>
            <person name="Sinharoy S."/>
            <person name="Sterck L."/>
            <person name="Viollet A."/>
            <person name="Wang B.B."/>
            <person name="Wang K."/>
            <person name="Wang M."/>
            <person name="Wang X."/>
            <person name="Warfsmann J."/>
            <person name="Weissenbach J."/>
            <person name="White D.D."/>
            <person name="White J.D."/>
            <person name="Wiley G.B."/>
            <person name="Wincker P."/>
            <person name="Xing Y."/>
            <person name="Yang L."/>
            <person name="Yao Z."/>
            <person name="Ying F."/>
            <person name="Zhai J."/>
            <person name="Zhou L."/>
            <person name="Zuber A."/>
            <person name="Denarie J."/>
            <person name="Dixon R.A."/>
            <person name="May G.D."/>
            <person name="Schwartz D.C."/>
            <person name="Rogers J."/>
            <person name="Quetier F."/>
            <person name="Town C.D."/>
            <person name="Roe B.A."/>
        </authorList>
    </citation>
    <scope>NUCLEOTIDE SEQUENCE [LARGE SCALE GENOMIC DNA]</scope>
    <source>
        <strain evidence="3">A17</strain>
        <strain evidence="4 5">cv. Jemalong A17</strain>
    </source>
</reference>
<dbReference type="EnsemblPlants" id="KEH21988">
    <property type="protein sequence ID" value="KEH21988"/>
    <property type="gene ID" value="MTR_7g028855"/>
</dbReference>
<dbReference type="EMBL" id="CM001223">
    <property type="protein sequence ID" value="KEH21988.1"/>
    <property type="molecule type" value="Genomic_DNA"/>
</dbReference>
<dbReference type="InterPro" id="IPR036397">
    <property type="entry name" value="RNaseH_sf"/>
</dbReference>